<name>A0A811U631_CERCA</name>
<reference evidence="1" key="1">
    <citation type="submission" date="2020-11" db="EMBL/GenBank/DDBJ databases">
        <authorList>
            <person name="Whitehead M."/>
        </authorList>
    </citation>
    <scope>NUCLEOTIDE SEQUENCE</scope>
    <source>
        <strain evidence="1">EGII</strain>
    </source>
</reference>
<dbReference type="AlphaFoldDB" id="A0A811U631"/>
<protein>
    <submittedName>
        <fullName evidence="1">(Mediterranean fruit fly) hypothetical protein</fullName>
    </submittedName>
</protein>
<comment type="caution">
    <text evidence="1">The sequence shown here is derived from an EMBL/GenBank/DDBJ whole genome shotgun (WGS) entry which is preliminary data.</text>
</comment>
<keyword evidence="2" id="KW-1185">Reference proteome</keyword>
<proteinExistence type="predicted"/>
<dbReference type="EMBL" id="CAJHJT010000001">
    <property type="protein sequence ID" value="CAD6994692.1"/>
    <property type="molecule type" value="Genomic_DNA"/>
</dbReference>
<evidence type="ECO:0000313" key="1">
    <source>
        <dbReference type="EMBL" id="CAD6994692.1"/>
    </source>
</evidence>
<organism evidence="1 2">
    <name type="scientific">Ceratitis capitata</name>
    <name type="common">Mediterranean fruit fly</name>
    <name type="synonym">Tephritis capitata</name>
    <dbReference type="NCBI Taxonomy" id="7213"/>
    <lineage>
        <taxon>Eukaryota</taxon>
        <taxon>Metazoa</taxon>
        <taxon>Ecdysozoa</taxon>
        <taxon>Arthropoda</taxon>
        <taxon>Hexapoda</taxon>
        <taxon>Insecta</taxon>
        <taxon>Pterygota</taxon>
        <taxon>Neoptera</taxon>
        <taxon>Endopterygota</taxon>
        <taxon>Diptera</taxon>
        <taxon>Brachycera</taxon>
        <taxon>Muscomorpha</taxon>
        <taxon>Tephritoidea</taxon>
        <taxon>Tephritidae</taxon>
        <taxon>Ceratitis</taxon>
        <taxon>Ceratitis</taxon>
    </lineage>
</organism>
<sequence length="161" mass="17960">MLPAAAEADEAVAAVMANIRFSYYMLHNASLTTSRHQQMSQRRFTAKQLLHITTTILHPSSSSPIGFQTHYICYSRLCGISGRPLCIAALVGNYFKLLSTNALRCVALRCIAATPVALHCCTHNHKLPFILGACDDFDGKTDDMQAEKKYKIKKRNKSQRK</sequence>
<dbReference type="Proteomes" id="UP000606786">
    <property type="component" value="Unassembled WGS sequence"/>
</dbReference>
<gene>
    <name evidence="1" type="ORF">CCAP1982_LOCUS3427</name>
</gene>
<evidence type="ECO:0000313" key="2">
    <source>
        <dbReference type="Proteomes" id="UP000606786"/>
    </source>
</evidence>
<accession>A0A811U631</accession>